<keyword evidence="3" id="KW-0677">Repeat</keyword>
<keyword evidence="8" id="KW-1185">Reference proteome</keyword>
<protein>
    <recommendedName>
        <fullName evidence="9">WD40 repeat-like protein</fullName>
    </recommendedName>
</protein>
<accession>A0A0C9XNT0</accession>
<comment type="subcellular location">
    <subcellularLocation>
        <location evidence="1">Nucleus</location>
        <location evidence="1">Nucleolus</location>
    </subcellularLocation>
</comment>
<proteinExistence type="predicted"/>
<dbReference type="STRING" id="1095629.A0A0C9XNT0"/>
<dbReference type="EMBL" id="KN838687">
    <property type="protein sequence ID" value="KIJ97667.1"/>
    <property type="molecule type" value="Genomic_DNA"/>
</dbReference>
<dbReference type="InterPro" id="IPR015943">
    <property type="entry name" value="WD40/YVTN_repeat-like_dom_sf"/>
</dbReference>
<dbReference type="PANTHER" id="PTHR19848">
    <property type="entry name" value="WD40 REPEAT PROTEIN"/>
    <property type="match status" value="1"/>
</dbReference>
<evidence type="ECO:0000256" key="1">
    <source>
        <dbReference type="ARBA" id="ARBA00004604"/>
    </source>
</evidence>
<dbReference type="PROSITE" id="PS50294">
    <property type="entry name" value="WD_REPEATS_REGION"/>
    <property type="match status" value="1"/>
</dbReference>
<dbReference type="GO" id="GO:0000027">
    <property type="term" value="P:ribosomal large subunit assembly"/>
    <property type="evidence" value="ECO:0007669"/>
    <property type="project" value="TreeGrafter"/>
</dbReference>
<keyword evidence="2 5" id="KW-0853">WD repeat</keyword>
<evidence type="ECO:0008006" key="9">
    <source>
        <dbReference type="Google" id="ProtNLM"/>
    </source>
</evidence>
<dbReference type="HOGENOM" id="CLU_880186_0_0_1"/>
<dbReference type="PANTHER" id="PTHR19848:SF0">
    <property type="entry name" value="NOTCHLESS PROTEIN HOMOLOG 1"/>
    <property type="match status" value="1"/>
</dbReference>
<organism evidence="7 8">
    <name type="scientific">Laccaria amethystina LaAM-08-1</name>
    <dbReference type="NCBI Taxonomy" id="1095629"/>
    <lineage>
        <taxon>Eukaryota</taxon>
        <taxon>Fungi</taxon>
        <taxon>Dikarya</taxon>
        <taxon>Basidiomycota</taxon>
        <taxon>Agaricomycotina</taxon>
        <taxon>Agaricomycetes</taxon>
        <taxon>Agaricomycetidae</taxon>
        <taxon>Agaricales</taxon>
        <taxon>Agaricineae</taxon>
        <taxon>Hydnangiaceae</taxon>
        <taxon>Laccaria</taxon>
    </lineage>
</organism>
<dbReference type="InterPro" id="IPR020472">
    <property type="entry name" value="WD40_PAC1"/>
</dbReference>
<dbReference type="GO" id="GO:0005730">
    <property type="term" value="C:nucleolus"/>
    <property type="evidence" value="ECO:0007669"/>
    <property type="project" value="UniProtKB-SubCell"/>
</dbReference>
<feature type="compositionally biased region" description="Basic and acidic residues" evidence="6">
    <location>
        <begin position="1"/>
        <end position="11"/>
    </location>
</feature>
<feature type="repeat" description="WD" evidence="5">
    <location>
        <begin position="111"/>
        <end position="161"/>
    </location>
</feature>
<feature type="repeat" description="WD" evidence="5">
    <location>
        <begin position="68"/>
        <end position="109"/>
    </location>
</feature>
<evidence type="ECO:0000256" key="5">
    <source>
        <dbReference type="PROSITE-ProRule" id="PRU00221"/>
    </source>
</evidence>
<dbReference type="Gene3D" id="2.130.10.10">
    <property type="entry name" value="YVTN repeat-like/Quinoprotein amine dehydrogenase"/>
    <property type="match status" value="2"/>
</dbReference>
<evidence type="ECO:0000313" key="7">
    <source>
        <dbReference type="EMBL" id="KIJ97667.1"/>
    </source>
</evidence>
<name>A0A0C9XNT0_9AGAR</name>
<feature type="region of interest" description="Disordered" evidence="6">
    <location>
        <begin position="1"/>
        <end position="27"/>
    </location>
</feature>
<reference evidence="7 8" key="1">
    <citation type="submission" date="2014-04" db="EMBL/GenBank/DDBJ databases">
        <authorList>
            <consortium name="DOE Joint Genome Institute"/>
            <person name="Kuo A."/>
            <person name="Kohler A."/>
            <person name="Nagy L.G."/>
            <person name="Floudas D."/>
            <person name="Copeland A."/>
            <person name="Barry K.W."/>
            <person name="Cichocki N."/>
            <person name="Veneault-Fourrey C."/>
            <person name="LaButti K."/>
            <person name="Lindquist E.A."/>
            <person name="Lipzen A."/>
            <person name="Lundell T."/>
            <person name="Morin E."/>
            <person name="Murat C."/>
            <person name="Sun H."/>
            <person name="Tunlid A."/>
            <person name="Henrissat B."/>
            <person name="Grigoriev I.V."/>
            <person name="Hibbett D.S."/>
            <person name="Martin F."/>
            <person name="Nordberg H.P."/>
            <person name="Cantor M.N."/>
            <person name="Hua S.X."/>
        </authorList>
    </citation>
    <scope>NUCLEOTIDE SEQUENCE [LARGE SCALE GENOMIC DNA]</scope>
    <source>
        <strain evidence="7 8">LaAM-08-1</strain>
    </source>
</reference>
<dbReference type="OrthoDB" id="10267436at2759"/>
<evidence type="ECO:0000256" key="2">
    <source>
        <dbReference type="ARBA" id="ARBA00022574"/>
    </source>
</evidence>
<dbReference type="AlphaFoldDB" id="A0A0C9XNT0"/>
<dbReference type="PROSITE" id="PS50082">
    <property type="entry name" value="WD_REPEATS_2"/>
    <property type="match status" value="2"/>
</dbReference>
<evidence type="ECO:0000256" key="4">
    <source>
        <dbReference type="ARBA" id="ARBA00023242"/>
    </source>
</evidence>
<evidence type="ECO:0000313" key="8">
    <source>
        <dbReference type="Proteomes" id="UP000054477"/>
    </source>
</evidence>
<reference evidence="8" key="2">
    <citation type="submission" date="2015-01" db="EMBL/GenBank/DDBJ databases">
        <title>Evolutionary Origins and Diversification of the Mycorrhizal Mutualists.</title>
        <authorList>
            <consortium name="DOE Joint Genome Institute"/>
            <consortium name="Mycorrhizal Genomics Consortium"/>
            <person name="Kohler A."/>
            <person name="Kuo A."/>
            <person name="Nagy L.G."/>
            <person name="Floudas D."/>
            <person name="Copeland A."/>
            <person name="Barry K.W."/>
            <person name="Cichocki N."/>
            <person name="Veneault-Fourrey C."/>
            <person name="LaButti K."/>
            <person name="Lindquist E.A."/>
            <person name="Lipzen A."/>
            <person name="Lundell T."/>
            <person name="Morin E."/>
            <person name="Murat C."/>
            <person name="Riley R."/>
            <person name="Ohm R."/>
            <person name="Sun H."/>
            <person name="Tunlid A."/>
            <person name="Henrissat B."/>
            <person name="Grigoriev I.V."/>
            <person name="Hibbett D.S."/>
            <person name="Martin F."/>
        </authorList>
    </citation>
    <scope>NUCLEOTIDE SEQUENCE [LARGE SCALE GENOMIC DNA]</scope>
    <source>
        <strain evidence="8">LaAM-08-1</strain>
    </source>
</reference>
<dbReference type="InterPro" id="IPR001680">
    <property type="entry name" value="WD40_rpt"/>
</dbReference>
<dbReference type="SUPFAM" id="SSF50978">
    <property type="entry name" value="WD40 repeat-like"/>
    <property type="match status" value="1"/>
</dbReference>
<evidence type="ECO:0000256" key="6">
    <source>
        <dbReference type="SAM" id="MobiDB-lite"/>
    </source>
</evidence>
<dbReference type="InterPro" id="IPR036322">
    <property type="entry name" value="WD40_repeat_dom_sf"/>
</dbReference>
<sequence>MSQRASFDHEISGVGKHCSKPQAPHQSPNIVVQSISEEDGRPLPPAVDIPANLPRESLEALLNKISIQVRHTSPISCASFSPTRNLLATGSGDTNVRIWDPKAGKPIGDALRGHTKWTTSLSWEPIHLWIKVTLLPPRLASSSKDGTVRVWSLLTRRADSDWMIRVWDRRPLHTLKDHAHWLTALALNNVFVLRTGPNTTTPSSSGPLSSIKPIARLTGHQRQRQTSLVAFSLDGRWAASAAWDSSGPLRGHVGAVYRLAWSADSRLCKDSTLKIWDLKTYKIKTHLPGHTNEVYCVDFEPWHLPRGQLSTAASNR</sequence>
<dbReference type="Pfam" id="PF00400">
    <property type="entry name" value="WD40"/>
    <property type="match status" value="4"/>
</dbReference>
<keyword evidence="4" id="KW-0539">Nucleus</keyword>
<evidence type="ECO:0000256" key="3">
    <source>
        <dbReference type="ARBA" id="ARBA00022737"/>
    </source>
</evidence>
<dbReference type="SMART" id="SM00320">
    <property type="entry name" value="WD40"/>
    <property type="match status" value="3"/>
</dbReference>
<dbReference type="PRINTS" id="PR00320">
    <property type="entry name" value="GPROTEINBRPT"/>
</dbReference>
<gene>
    <name evidence="7" type="ORF">K443DRAFT_133770</name>
</gene>
<dbReference type="Proteomes" id="UP000054477">
    <property type="component" value="Unassembled WGS sequence"/>
</dbReference>